<dbReference type="NCBIfam" id="TIGR02537">
    <property type="entry name" value="arch_flag_Nterm"/>
    <property type="match status" value="1"/>
</dbReference>
<dbReference type="InterPro" id="IPR012859">
    <property type="entry name" value="Pilin_N_archaeal"/>
</dbReference>
<gene>
    <name evidence="3" type="ORF">L21_0125</name>
</gene>
<dbReference type="STRING" id="118126.L21_0125"/>
<keyword evidence="1" id="KW-0812">Transmembrane</keyword>
<dbReference type="Proteomes" id="UP000184671">
    <property type="component" value="Unassembled WGS sequence"/>
</dbReference>
<dbReference type="OrthoDB" id="125222at2157"/>
<protein>
    <recommendedName>
        <fullName evidence="2">Archaeal Type IV pilin N-terminal domain-containing protein</fullName>
    </recommendedName>
</protein>
<proteinExistence type="predicted"/>
<feature type="domain" description="Archaeal Type IV pilin N-terminal" evidence="2">
    <location>
        <begin position="13"/>
        <end position="92"/>
    </location>
</feature>
<evidence type="ECO:0000313" key="4">
    <source>
        <dbReference type="Proteomes" id="UP000184671"/>
    </source>
</evidence>
<evidence type="ECO:0000256" key="1">
    <source>
        <dbReference type="SAM" id="Phobius"/>
    </source>
</evidence>
<organism evidence="3 4">
    <name type="scientific">Methanoculleus chikugoensis</name>
    <dbReference type="NCBI Taxonomy" id="118126"/>
    <lineage>
        <taxon>Archaea</taxon>
        <taxon>Methanobacteriati</taxon>
        <taxon>Methanobacteriota</taxon>
        <taxon>Stenosarchaea group</taxon>
        <taxon>Methanomicrobia</taxon>
        <taxon>Methanomicrobiales</taxon>
        <taxon>Methanomicrobiaceae</taxon>
        <taxon>Methanoculleus</taxon>
    </lineage>
</organism>
<sequence length="293" mass="31657">MRQSRMKLLSSEEAVSPVIGVMLMLVVTIIIAAVVSAFAGGLIGNEDQKAPKLIMDAKIVNTGYWSSSYFKAEVTGVDDPIDTQDLQIMTSWSKKLVNGTTIDGGATMVPGDRNFRVFYVVNGWSAKDNWTYVCPQGYGPGVGLSGEENTNFWPFEKGPNYTKPATMAQFETGGLTNYSWFGNYNLQSGTIMFARPFGGRLGGQATGGGGFSVGYGMAADTSQGNTGGGRYWYSYGTDSKGATFESYPESIDQMMAVLGNNWNYLRAGDVVTMKVIHTPSGKVIWQKDISVEG</sequence>
<keyword evidence="1" id="KW-1133">Transmembrane helix</keyword>
<dbReference type="AlphaFoldDB" id="A0A1M4MH83"/>
<keyword evidence="1" id="KW-0472">Membrane</keyword>
<reference evidence="3 4" key="1">
    <citation type="submission" date="2016-08" db="EMBL/GenBank/DDBJ databases">
        <authorList>
            <person name="Seilhamer J.J."/>
        </authorList>
    </citation>
    <scope>NUCLEOTIDE SEQUENCE [LARGE SCALE GENOMIC DNA]</scope>
    <source>
        <strain evidence="3">L21-II-0</strain>
    </source>
</reference>
<dbReference type="Pfam" id="PF07790">
    <property type="entry name" value="Pilin_N"/>
    <property type="match status" value="1"/>
</dbReference>
<dbReference type="InterPro" id="IPR013373">
    <property type="entry name" value="Flagellin/pilin_N_arc"/>
</dbReference>
<feature type="transmembrane region" description="Helical" evidence="1">
    <location>
        <begin position="21"/>
        <end position="43"/>
    </location>
</feature>
<evidence type="ECO:0000259" key="2">
    <source>
        <dbReference type="Pfam" id="PF07790"/>
    </source>
</evidence>
<name>A0A1M4MH83_9EURY</name>
<evidence type="ECO:0000313" key="3">
    <source>
        <dbReference type="EMBL" id="SCL74257.1"/>
    </source>
</evidence>
<dbReference type="RefSeq" id="WP_074368573.1">
    <property type="nucleotide sequence ID" value="NZ_FMID01000004.1"/>
</dbReference>
<accession>A0A1M4MH83</accession>
<dbReference type="EMBL" id="FMID01000004">
    <property type="protein sequence ID" value="SCL74257.1"/>
    <property type="molecule type" value="Genomic_DNA"/>
</dbReference>